<evidence type="ECO:0000256" key="3">
    <source>
        <dbReference type="ARBA" id="ARBA00023125"/>
    </source>
</evidence>
<dbReference type="Pfam" id="PF03466">
    <property type="entry name" value="LysR_substrate"/>
    <property type="match status" value="1"/>
</dbReference>
<evidence type="ECO:0000313" key="7">
    <source>
        <dbReference type="Proteomes" id="UP000199527"/>
    </source>
</evidence>
<dbReference type="Gene3D" id="3.40.190.290">
    <property type="match status" value="1"/>
</dbReference>
<dbReference type="InterPro" id="IPR036388">
    <property type="entry name" value="WH-like_DNA-bd_sf"/>
</dbReference>
<dbReference type="EMBL" id="FNEM01000003">
    <property type="protein sequence ID" value="SDI77221.1"/>
    <property type="molecule type" value="Genomic_DNA"/>
</dbReference>
<reference evidence="7" key="1">
    <citation type="submission" date="2016-10" db="EMBL/GenBank/DDBJ databases">
        <authorList>
            <person name="Varghese N."/>
            <person name="Submissions S."/>
        </authorList>
    </citation>
    <scope>NUCLEOTIDE SEQUENCE [LARGE SCALE GENOMIC DNA]</scope>
    <source>
        <strain evidence="7">DSM 23317</strain>
    </source>
</reference>
<dbReference type="FunFam" id="1.10.10.10:FF:000001">
    <property type="entry name" value="LysR family transcriptional regulator"/>
    <property type="match status" value="1"/>
</dbReference>
<feature type="domain" description="HTH lysR-type" evidence="5">
    <location>
        <begin position="1"/>
        <end position="59"/>
    </location>
</feature>
<dbReference type="RefSeq" id="WP_090362828.1">
    <property type="nucleotide sequence ID" value="NZ_FNEM01000003.1"/>
</dbReference>
<proteinExistence type="inferred from homology"/>
<dbReference type="PANTHER" id="PTHR30126">
    <property type="entry name" value="HTH-TYPE TRANSCRIPTIONAL REGULATOR"/>
    <property type="match status" value="1"/>
</dbReference>
<evidence type="ECO:0000256" key="4">
    <source>
        <dbReference type="ARBA" id="ARBA00023163"/>
    </source>
</evidence>
<dbReference type="NCBIfam" id="NF008294">
    <property type="entry name" value="PRK11074.1"/>
    <property type="match status" value="1"/>
</dbReference>
<dbReference type="InterPro" id="IPR000847">
    <property type="entry name" value="LysR_HTH_N"/>
</dbReference>
<evidence type="ECO:0000256" key="2">
    <source>
        <dbReference type="ARBA" id="ARBA00023015"/>
    </source>
</evidence>
<evidence type="ECO:0000313" key="6">
    <source>
        <dbReference type="EMBL" id="SDI77221.1"/>
    </source>
</evidence>
<dbReference type="OrthoDB" id="5293066at2"/>
<dbReference type="InterPro" id="IPR036390">
    <property type="entry name" value="WH_DNA-bd_sf"/>
</dbReference>
<dbReference type="GO" id="GO:0003700">
    <property type="term" value="F:DNA-binding transcription factor activity"/>
    <property type="evidence" value="ECO:0007669"/>
    <property type="project" value="InterPro"/>
</dbReference>
<comment type="similarity">
    <text evidence="1">Belongs to the LysR transcriptional regulatory family.</text>
</comment>
<keyword evidence="4" id="KW-0804">Transcription</keyword>
<dbReference type="Pfam" id="PF00126">
    <property type="entry name" value="HTH_1"/>
    <property type="match status" value="1"/>
</dbReference>
<organism evidence="6 7">
    <name type="scientific">Ferrimonas sediminum</name>
    <dbReference type="NCBI Taxonomy" id="718193"/>
    <lineage>
        <taxon>Bacteria</taxon>
        <taxon>Pseudomonadati</taxon>
        <taxon>Pseudomonadota</taxon>
        <taxon>Gammaproteobacteria</taxon>
        <taxon>Alteromonadales</taxon>
        <taxon>Ferrimonadaceae</taxon>
        <taxon>Ferrimonas</taxon>
    </lineage>
</organism>
<dbReference type="Gene3D" id="1.10.10.10">
    <property type="entry name" value="Winged helix-like DNA-binding domain superfamily/Winged helix DNA-binding domain"/>
    <property type="match status" value="1"/>
</dbReference>
<gene>
    <name evidence="6" type="ORF">SAMN04488540_10369</name>
</gene>
<keyword evidence="2" id="KW-0805">Transcription regulation</keyword>
<dbReference type="SUPFAM" id="SSF46785">
    <property type="entry name" value="Winged helix' DNA-binding domain"/>
    <property type="match status" value="1"/>
</dbReference>
<evidence type="ECO:0000256" key="1">
    <source>
        <dbReference type="ARBA" id="ARBA00009437"/>
    </source>
</evidence>
<evidence type="ECO:0000259" key="5">
    <source>
        <dbReference type="PROSITE" id="PS50931"/>
    </source>
</evidence>
<dbReference type="PANTHER" id="PTHR30126:SF18">
    <property type="entry name" value="LYSR FAMILY TRANSCRIPTIONAL REGULATOR"/>
    <property type="match status" value="1"/>
</dbReference>
<dbReference type="Proteomes" id="UP000199527">
    <property type="component" value="Unassembled WGS sequence"/>
</dbReference>
<keyword evidence="3 6" id="KW-0238">DNA-binding</keyword>
<dbReference type="AlphaFoldDB" id="A0A1G8NAC4"/>
<dbReference type="PROSITE" id="PS50931">
    <property type="entry name" value="HTH_LYSR"/>
    <property type="match status" value="1"/>
</dbReference>
<keyword evidence="7" id="KW-1185">Reference proteome</keyword>
<dbReference type="GO" id="GO:0000976">
    <property type="term" value="F:transcription cis-regulatory region binding"/>
    <property type="evidence" value="ECO:0007669"/>
    <property type="project" value="TreeGrafter"/>
</dbReference>
<sequence length="299" mass="34023">MFSKHTLVMLDTVARLGSFTLAAQQLHKVPSAISYNVKQVERDLGVTLFQRLPRRVELTEAGRHFMAEARVMLRQMEELRQQTQRVANGWQQTLRLALDNVVKPLRITTLVRDFYRQFDDAELVISMEVFNGVWDALADGRADIAIGATSAIPVGGDFGFRDMGELQWRFVMAPHHPCAKEAVLTHQQLEQYPVICLEDSARTLPKRSNWQLDNQRRLMVPDWPNAIACFIEGLGLGCMPSHYADPLIARGLLVERALPDPRRPSACCLAWRNDDSNALLAWVLDYLGDSEQLNREWLS</sequence>
<accession>A0A1G8NAC4</accession>
<dbReference type="SUPFAM" id="SSF53850">
    <property type="entry name" value="Periplasmic binding protein-like II"/>
    <property type="match status" value="1"/>
</dbReference>
<protein>
    <submittedName>
        <fullName evidence="6">DNA-binding transcriptional regulator, LysR family</fullName>
    </submittedName>
</protein>
<name>A0A1G8NAC4_9GAMM</name>
<dbReference type="InterPro" id="IPR005119">
    <property type="entry name" value="LysR_subst-bd"/>
</dbReference>